<dbReference type="Proteomes" id="UP000054270">
    <property type="component" value="Unassembled WGS sequence"/>
</dbReference>
<evidence type="ECO:0000313" key="2">
    <source>
        <dbReference type="Proteomes" id="UP000054270"/>
    </source>
</evidence>
<evidence type="ECO:0000313" key="1">
    <source>
        <dbReference type="EMBL" id="KJA24819.1"/>
    </source>
</evidence>
<accession>A0A0D2P1M4</accession>
<dbReference type="AlphaFoldDB" id="A0A0D2P1M4"/>
<reference evidence="2" key="1">
    <citation type="submission" date="2014-04" db="EMBL/GenBank/DDBJ databases">
        <title>Evolutionary Origins and Diversification of the Mycorrhizal Mutualists.</title>
        <authorList>
            <consortium name="DOE Joint Genome Institute"/>
            <consortium name="Mycorrhizal Genomics Consortium"/>
            <person name="Kohler A."/>
            <person name="Kuo A."/>
            <person name="Nagy L.G."/>
            <person name="Floudas D."/>
            <person name="Copeland A."/>
            <person name="Barry K.W."/>
            <person name="Cichocki N."/>
            <person name="Veneault-Fourrey C."/>
            <person name="LaButti K."/>
            <person name="Lindquist E.A."/>
            <person name="Lipzen A."/>
            <person name="Lundell T."/>
            <person name="Morin E."/>
            <person name="Murat C."/>
            <person name="Riley R."/>
            <person name="Ohm R."/>
            <person name="Sun H."/>
            <person name="Tunlid A."/>
            <person name="Henrissat B."/>
            <person name="Grigoriev I.V."/>
            <person name="Hibbett D.S."/>
            <person name="Martin F."/>
        </authorList>
    </citation>
    <scope>NUCLEOTIDE SEQUENCE [LARGE SCALE GENOMIC DNA]</scope>
    <source>
        <strain evidence="2">FD-334 SS-4</strain>
    </source>
</reference>
<dbReference type="SUPFAM" id="SSF52047">
    <property type="entry name" value="RNI-like"/>
    <property type="match status" value="1"/>
</dbReference>
<evidence type="ECO:0008006" key="3">
    <source>
        <dbReference type="Google" id="ProtNLM"/>
    </source>
</evidence>
<gene>
    <name evidence="1" type="ORF">HYPSUDRAFT_200365</name>
</gene>
<sequence>MSALPSNSPIQCLDFDLLWCIVKMNANMFEDDKALEITLATSRVCRNWRSSMLGMPSIWAHLIDLDRLHCRTVAFRCEIIRRSGTALLWMKARGCINHHRHTMRYHRRIGTNSRTDRIRCVKYVLGMIDEHWSQIQRLEASMCFSEDVNPNQWGPLYLPAPHLESLNLVFPAERNIKHAVLALVGGRAPMRVLRYRGHISHLTAPWLHQLHTMILDTTLTVYETLGILTLTENLVVFELTQIVADLTTLPLPFVSLPNLTHLRMSLNTNLNPGAVLLYHIRIHPACSLIFSAYSIHPRDMVHKSTLRSIIRDIFPFIRSYFAHHAPRKISLTYSDSSFVLLDRTDKATSIFSMSAAEVFPPHALPILLSEFTLCTLSKVADFKFTFLGVDRPVPEFTTFTARLPSVEIISTDILSLHLTRAQEALKTADMGRIAFPALRTLKLGSRLPTLFDTVSDPISEFVMTRIAHGYAIDTIDFTSGFLSFLPNMVFINEADGLKVLWRQKGVAYVLEYICGVDEARGPENLLFV</sequence>
<dbReference type="EMBL" id="KN817535">
    <property type="protein sequence ID" value="KJA24819.1"/>
    <property type="molecule type" value="Genomic_DNA"/>
</dbReference>
<name>A0A0D2P1M4_HYPSF</name>
<proteinExistence type="predicted"/>
<protein>
    <recommendedName>
        <fullName evidence="3">F-box domain-containing protein</fullName>
    </recommendedName>
</protein>
<keyword evidence="2" id="KW-1185">Reference proteome</keyword>
<dbReference type="OrthoDB" id="3066903at2759"/>
<organism evidence="1 2">
    <name type="scientific">Hypholoma sublateritium (strain FD-334 SS-4)</name>
    <dbReference type="NCBI Taxonomy" id="945553"/>
    <lineage>
        <taxon>Eukaryota</taxon>
        <taxon>Fungi</taxon>
        <taxon>Dikarya</taxon>
        <taxon>Basidiomycota</taxon>
        <taxon>Agaricomycotina</taxon>
        <taxon>Agaricomycetes</taxon>
        <taxon>Agaricomycetidae</taxon>
        <taxon>Agaricales</taxon>
        <taxon>Agaricineae</taxon>
        <taxon>Strophariaceae</taxon>
        <taxon>Hypholoma</taxon>
    </lineage>
</organism>